<proteinExistence type="predicted"/>
<feature type="region of interest" description="Disordered" evidence="1">
    <location>
        <begin position="1"/>
        <end position="147"/>
    </location>
</feature>
<evidence type="ECO:0000256" key="1">
    <source>
        <dbReference type="SAM" id="MobiDB-lite"/>
    </source>
</evidence>
<keyword evidence="3" id="KW-1185">Reference proteome</keyword>
<dbReference type="EMBL" id="MVGC01000014">
    <property type="protein sequence ID" value="RJE26800.1"/>
    <property type="molecule type" value="Genomic_DNA"/>
</dbReference>
<feature type="compositionally biased region" description="Basic and acidic residues" evidence="1">
    <location>
        <begin position="67"/>
        <end position="76"/>
    </location>
</feature>
<accession>A0A3A2ZVP2</accession>
<gene>
    <name evidence="2" type="ORF">PHISCL_00825</name>
</gene>
<dbReference type="Proteomes" id="UP000266188">
    <property type="component" value="Unassembled WGS sequence"/>
</dbReference>
<organism evidence="2 3">
    <name type="scientific">Aspergillus sclerotialis</name>
    <dbReference type="NCBI Taxonomy" id="2070753"/>
    <lineage>
        <taxon>Eukaryota</taxon>
        <taxon>Fungi</taxon>
        <taxon>Dikarya</taxon>
        <taxon>Ascomycota</taxon>
        <taxon>Pezizomycotina</taxon>
        <taxon>Eurotiomycetes</taxon>
        <taxon>Eurotiomycetidae</taxon>
        <taxon>Eurotiales</taxon>
        <taxon>Aspergillaceae</taxon>
        <taxon>Aspergillus</taxon>
        <taxon>Aspergillus subgen. Polypaecilum</taxon>
    </lineage>
</organism>
<evidence type="ECO:0000313" key="2">
    <source>
        <dbReference type="EMBL" id="RJE26800.1"/>
    </source>
</evidence>
<comment type="caution">
    <text evidence="2">The sequence shown here is derived from an EMBL/GenBank/DDBJ whole genome shotgun (WGS) entry which is preliminary data.</text>
</comment>
<protein>
    <submittedName>
        <fullName evidence="2">Uncharacterized protein</fullName>
    </submittedName>
</protein>
<evidence type="ECO:0000313" key="3">
    <source>
        <dbReference type="Proteomes" id="UP000266188"/>
    </source>
</evidence>
<sequence>MPPSGRPESPQQSRRGQNSPKSVPTFHLGTLPRFHPAVYQSSGSSQNPPSPRLSKQNNYRPAGGSREAMRQYREMVEGTVIPRTPPGPLSPGPSAPRLDPLRSPGPVTPLVLEESGGYLGSGAGNSSEQSSRDKQQSGGPNPELVDMLIARENERARQNAKVTQRKLKA</sequence>
<dbReference type="AlphaFoldDB" id="A0A3A2ZVP2"/>
<reference evidence="3" key="1">
    <citation type="submission" date="2017-02" db="EMBL/GenBank/DDBJ databases">
        <authorList>
            <person name="Tafer H."/>
            <person name="Lopandic K."/>
        </authorList>
    </citation>
    <scope>NUCLEOTIDE SEQUENCE [LARGE SCALE GENOMIC DNA]</scope>
    <source>
        <strain evidence="3">CBS 366.77</strain>
    </source>
</reference>
<feature type="compositionally biased region" description="Pro residues" evidence="1">
    <location>
        <begin position="83"/>
        <end position="94"/>
    </location>
</feature>
<feature type="compositionally biased region" description="Polar residues" evidence="1">
    <location>
        <begin position="9"/>
        <end position="22"/>
    </location>
</feature>
<name>A0A3A2ZVP2_9EURO</name>
<dbReference type="OrthoDB" id="5403157at2759"/>